<reference evidence="2" key="1">
    <citation type="journal article" date="2019" name="Int. J. Syst. Evol. Microbiol.">
        <title>The Global Catalogue of Microorganisms (GCM) 10K type strain sequencing project: providing services to taxonomists for standard genome sequencing and annotation.</title>
        <authorList>
            <consortium name="The Broad Institute Genomics Platform"/>
            <consortium name="The Broad Institute Genome Sequencing Center for Infectious Disease"/>
            <person name="Wu L."/>
            <person name="Ma J."/>
        </authorList>
    </citation>
    <scope>NUCLEOTIDE SEQUENCE [LARGE SCALE GENOMIC DNA]</scope>
    <source>
        <strain evidence="2">JCM 16703</strain>
    </source>
</reference>
<dbReference type="EMBL" id="BAAAZH010000028">
    <property type="protein sequence ID" value="GAA4127058.1"/>
    <property type="molecule type" value="Genomic_DNA"/>
</dbReference>
<accession>A0ABP7XWD6</accession>
<dbReference type="Proteomes" id="UP001501495">
    <property type="component" value="Unassembled WGS sequence"/>
</dbReference>
<sequence>MVQGLEPLDPRFPNGPARPVTGLCGHRYQDDAAVTGLPLCACHIFAVGVCSECASPLCGDHLRRDDDGIAICEACEAAREARRLEEERQARLAELAEAPPLTFDLLQQLVHGRAAATRVVLQELRVTGEQAVGLFRYRQTHAVPLGGKEHVRVTMWRTETREVIADGWVLAEDPHGPTYPRRNLYHLLTDGRIVIESDWVASSSGWSSTKRVLPPTSVVPWAVLHAALERELSAVEFVLPPRLV</sequence>
<protein>
    <submittedName>
        <fullName evidence="1">Uncharacterized protein</fullName>
    </submittedName>
</protein>
<proteinExistence type="predicted"/>
<organism evidence="1 2">
    <name type="scientific">Nocardioides fonticola</name>
    <dbReference type="NCBI Taxonomy" id="450363"/>
    <lineage>
        <taxon>Bacteria</taxon>
        <taxon>Bacillati</taxon>
        <taxon>Actinomycetota</taxon>
        <taxon>Actinomycetes</taxon>
        <taxon>Propionibacteriales</taxon>
        <taxon>Nocardioidaceae</taxon>
        <taxon>Nocardioides</taxon>
    </lineage>
</organism>
<gene>
    <name evidence="1" type="ORF">GCM10022215_37270</name>
</gene>
<keyword evidence="2" id="KW-1185">Reference proteome</keyword>
<evidence type="ECO:0000313" key="2">
    <source>
        <dbReference type="Proteomes" id="UP001501495"/>
    </source>
</evidence>
<evidence type="ECO:0000313" key="1">
    <source>
        <dbReference type="EMBL" id="GAA4127058.1"/>
    </source>
</evidence>
<comment type="caution">
    <text evidence="1">The sequence shown here is derived from an EMBL/GenBank/DDBJ whole genome shotgun (WGS) entry which is preliminary data.</text>
</comment>
<name>A0ABP7XWD6_9ACTN</name>